<dbReference type="EMBL" id="KN826438">
    <property type="protein sequence ID" value="KIK78900.1"/>
    <property type="molecule type" value="Genomic_DNA"/>
</dbReference>
<evidence type="ECO:0000313" key="2">
    <source>
        <dbReference type="Proteomes" id="UP000054538"/>
    </source>
</evidence>
<organism evidence="1 2">
    <name type="scientific">Paxillus rubicundulus Ve08.2h10</name>
    <dbReference type="NCBI Taxonomy" id="930991"/>
    <lineage>
        <taxon>Eukaryota</taxon>
        <taxon>Fungi</taxon>
        <taxon>Dikarya</taxon>
        <taxon>Basidiomycota</taxon>
        <taxon>Agaricomycotina</taxon>
        <taxon>Agaricomycetes</taxon>
        <taxon>Agaricomycetidae</taxon>
        <taxon>Boletales</taxon>
        <taxon>Paxilineae</taxon>
        <taxon>Paxillaceae</taxon>
        <taxon>Paxillus</taxon>
    </lineage>
</organism>
<keyword evidence="2" id="KW-1185">Reference proteome</keyword>
<proteinExistence type="predicted"/>
<reference evidence="2" key="2">
    <citation type="submission" date="2015-01" db="EMBL/GenBank/DDBJ databases">
        <title>Evolutionary Origins and Diversification of the Mycorrhizal Mutualists.</title>
        <authorList>
            <consortium name="DOE Joint Genome Institute"/>
            <consortium name="Mycorrhizal Genomics Consortium"/>
            <person name="Kohler A."/>
            <person name="Kuo A."/>
            <person name="Nagy L.G."/>
            <person name="Floudas D."/>
            <person name="Copeland A."/>
            <person name="Barry K.W."/>
            <person name="Cichocki N."/>
            <person name="Veneault-Fourrey C."/>
            <person name="LaButti K."/>
            <person name="Lindquist E.A."/>
            <person name="Lipzen A."/>
            <person name="Lundell T."/>
            <person name="Morin E."/>
            <person name="Murat C."/>
            <person name="Riley R."/>
            <person name="Ohm R."/>
            <person name="Sun H."/>
            <person name="Tunlid A."/>
            <person name="Henrissat B."/>
            <person name="Grigoriev I.V."/>
            <person name="Hibbett D.S."/>
            <person name="Martin F."/>
        </authorList>
    </citation>
    <scope>NUCLEOTIDE SEQUENCE [LARGE SCALE GENOMIC DNA]</scope>
    <source>
        <strain evidence="2">Ve08.2h10</strain>
    </source>
</reference>
<dbReference type="OrthoDB" id="3247418at2759"/>
<dbReference type="STRING" id="930991.A0A0D0DKX9"/>
<dbReference type="AlphaFoldDB" id="A0A0D0DKX9"/>
<name>A0A0D0DKX9_9AGAM</name>
<gene>
    <name evidence="1" type="ORF">PAXRUDRAFT_162789</name>
</gene>
<sequence>IYGFIVIKPNHHYAMHVSMFYCNLSPLCDLWTLLYEQLNKVLKSFKMNNYANEGLETTFFS</sequence>
<feature type="non-terminal residue" evidence="1">
    <location>
        <position position="1"/>
    </location>
</feature>
<accession>A0A0D0DKX9</accession>
<protein>
    <submittedName>
        <fullName evidence="1">Uncharacterized protein</fullName>
    </submittedName>
</protein>
<evidence type="ECO:0000313" key="1">
    <source>
        <dbReference type="EMBL" id="KIK78900.1"/>
    </source>
</evidence>
<reference evidence="1 2" key="1">
    <citation type="submission" date="2014-04" db="EMBL/GenBank/DDBJ databases">
        <authorList>
            <consortium name="DOE Joint Genome Institute"/>
            <person name="Kuo A."/>
            <person name="Kohler A."/>
            <person name="Jargeat P."/>
            <person name="Nagy L.G."/>
            <person name="Floudas D."/>
            <person name="Copeland A."/>
            <person name="Barry K.W."/>
            <person name="Cichocki N."/>
            <person name="Veneault-Fourrey C."/>
            <person name="LaButti K."/>
            <person name="Lindquist E.A."/>
            <person name="Lipzen A."/>
            <person name="Lundell T."/>
            <person name="Morin E."/>
            <person name="Murat C."/>
            <person name="Sun H."/>
            <person name="Tunlid A."/>
            <person name="Henrissat B."/>
            <person name="Grigoriev I.V."/>
            <person name="Hibbett D.S."/>
            <person name="Martin F."/>
            <person name="Nordberg H.P."/>
            <person name="Cantor M.N."/>
            <person name="Hua S.X."/>
        </authorList>
    </citation>
    <scope>NUCLEOTIDE SEQUENCE [LARGE SCALE GENOMIC DNA]</scope>
    <source>
        <strain evidence="1 2">Ve08.2h10</strain>
    </source>
</reference>
<dbReference type="InParanoid" id="A0A0D0DKX9"/>
<dbReference type="HOGENOM" id="CLU_193382_0_0_1"/>
<dbReference type="Proteomes" id="UP000054538">
    <property type="component" value="Unassembled WGS sequence"/>
</dbReference>